<name>A0A699WYM9_TANCI</name>
<gene>
    <name evidence="2" type="ORF">Tci_924861</name>
</gene>
<dbReference type="AlphaFoldDB" id="A0A699WYM9"/>
<keyword evidence="1" id="KW-1133">Transmembrane helix</keyword>
<keyword evidence="1" id="KW-0472">Membrane</keyword>
<proteinExistence type="predicted"/>
<reference evidence="2" key="1">
    <citation type="journal article" date="2019" name="Sci. Rep.">
        <title>Draft genome of Tanacetum cinerariifolium, the natural source of mosquito coil.</title>
        <authorList>
            <person name="Yamashiro T."/>
            <person name="Shiraishi A."/>
            <person name="Satake H."/>
            <person name="Nakayama K."/>
        </authorList>
    </citation>
    <scope>NUCLEOTIDE SEQUENCE</scope>
</reference>
<keyword evidence="1" id="KW-0812">Transmembrane</keyword>
<evidence type="ECO:0000256" key="1">
    <source>
        <dbReference type="SAM" id="Phobius"/>
    </source>
</evidence>
<feature type="non-terminal residue" evidence="2">
    <location>
        <position position="105"/>
    </location>
</feature>
<feature type="transmembrane region" description="Helical" evidence="1">
    <location>
        <begin position="46"/>
        <end position="66"/>
    </location>
</feature>
<comment type="caution">
    <text evidence="2">The sequence shown here is derived from an EMBL/GenBank/DDBJ whole genome shotgun (WGS) entry which is preliminary data.</text>
</comment>
<sequence>FGGHLRVGHVRFRNVAALVEFEARDGREQHRIALFAARFGHELDEIFTVVLGRGVAVGIILGLVVVPELNKHVVARLQGIYDGLPAVFGQEGAGAAAILGAVVYR</sequence>
<accession>A0A699WYM9</accession>
<evidence type="ECO:0000313" key="2">
    <source>
        <dbReference type="EMBL" id="GFD52892.1"/>
    </source>
</evidence>
<feature type="non-terminal residue" evidence="2">
    <location>
        <position position="1"/>
    </location>
</feature>
<dbReference type="EMBL" id="BKCJ011787639">
    <property type="protein sequence ID" value="GFD52892.1"/>
    <property type="molecule type" value="Genomic_DNA"/>
</dbReference>
<protein>
    <submittedName>
        <fullName evidence="2">Uncharacterized protein</fullName>
    </submittedName>
</protein>
<organism evidence="2">
    <name type="scientific">Tanacetum cinerariifolium</name>
    <name type="common">Dalmatian daisy</name>
    <name type="synonym">Chrysanthemum cinerariifolium</name>
    <dbReference type="NCBI Taxonomy" id="118510"/>
    <lineage>
        <taxon>Eukaryota</taxon>
        <taxon>Viridiplantae</taxon>
        <taxon>Streptophyta</taxon>
        <taxon>Embryophyta</taxon>
        <taxon>Tracheophyta</taxon>
        <taxon>Spermatophyta</taxon>
        <taxon>Magnoliopsida</taxon>
        <taxon>eudicotyledons</taxon>
        <taxon>Gunneridae</taxon>
        <taxon>Pentapetalae</taxon>
        <taxon>asterids</taxon>
        <taxon>campanulids</taxon>
        <taxon>Asterales</taxon>
        <taxon>Asteraceae</taxon>
        <taxon>Asteroideae</taxon>
        <taxon>Anthemideae</taxon>
        <taxon>Anthemidinae</taxon>
        <taxon>Tanacetum</taxon>
    </lineage>
</organism>